<dbReference type="Gene3D" id="2.170.130.30">
    <property type="match status" value="1"/>
</dbReference>
<gene>
    <name evidence="5" type="ORF">LKD37_04225</name>
</gene>
<keyword evidence="1" id="KW-0812">Transmembrane</keyword>
<dbReference type="Proteomes" id="UP001199319">
    <property type="component" value="Unassembled WGS sequence"/>
</dbReference>
<sequence>MKKRFLAGLLTAVLLVSLLPVSAFASEDEQNSGLTAAEQTETTQAAEIPEAEPDIQNVPAETASSESSSVDVTDFSFYAVRTWQSKGYYDQRSESRIQLTEKDGEYILYVPVNGINDLGRQWDLRVQAPQGYTDTFYLYYITYRDLSIKDEGTSAKSDVGYSVNASSETYTTEDGETVQSVQTNLIHTATNTTFKWSDTMTLTWTKDGEEQHCKLHIVPYCDLEEPTHLTVSTMNGNKMEGCPLARVDENTYRTRAVQGRTTNINLTLTMDRFKATINGTDYGKGTSFPVDTSEIGTKTYTLVVSDTGEQAETRSYEIIIDTISEEDDLVPRLDTSKTTNGGKGSLYTIKTADQAELKMVLDETQAQKVQAAGGTTTYSWQVGGLEVSTSDSYTIETKYKFSMVQVKCFITNTVDGAEWTNQFFINVKNSVPGAIDYTPTVIVTNAGTDEYTVGHPAGKLEATVVKDANTPGGSLLRYQWYSKAEGATKWTAISKDGTASVYYPLTNEVGTTSYCCVARVAYANAKVPTTVPEDACATITVKAREWAKETGITGSGTQDDPYTLSCLAGFEAVRDEVNAGIPLKDVYFKMTADVTLPADWEPIGGLKDPNYVGTLMNRADMGRQMNPFSATLDGDGHTLTIAKGGKCLLKYTRDAVIKNLNIQGERIEGNGLLQYYTVDYGEDGLYNTGVPDTITIENCHIVGKTNITQSGFLGGYASGANRIVISNCSVGEDVVIGCDKDQDRIGSLAGDFNGTIVNCTSAATVYGVNRVGGLVGAKGQSMGLCDVMSSSFTGKVIATGDYVGGIMGVGYVANSAPNSPWALVQGCFVSGSVEGKDYVGGITGGEPGVLQCWGNGAGVISDNVFYGTLSATGKNVGAIAGKIRSLNKYTEVDNNYYLADCGAEKGIGAIDLVDTTCKDYPAVEDGRYICSREGYEEPHFMAGDFSREDDPLGADADKLAKAVTAKELTDGTVVAWLNGSDHSYHNWIQGENGPVISDKPVAYALAVSGDYKTTYTIGDELDLSGLVLTATWTDGSTTEVDLADVEITGFDTNQRGEQTVTLAYGAAKVTTTVTVLLPAGKDITVSFALLGDSAHGDSGDKHTLADNNLETWIDTTKVTVSNNATVLDVILAVVGDRFDIKNESGNYIQAITPKDGTELAEFTNGKLSGWMYTLNGVHPNLGVAQQYLNEGDVIVFHYTDDYLKEYEAEQNRTKTAEEVIAMIDAIGTVDLSKAGAISAARSAYDKLTDAEKALVTNYDVLVEAEAEYARLAAEQGKKLDNIYTTTGDFMATLGTPTVNSIGGEWMVIGLARSGRPVPAGYYDNVVEYVKAKADANERLHPAKVTDNARVILALTAIGKDVTNVGGHNLLKGLDNMDYVQTQGINGPIWALIALDSHNYPTMGDVTREKLIQVILDAQLSNGGWNLSGNDADPDMTAMAIQSLAPYYKENEAVKAAVDKALDVLSELQLATGGFGSWGTENSESCAQVIVALTALGIDPAKDSRFIKNGLTILDALASYYVDGGGFRHIASGDRDGMATEQGYYALAAYYRFINGQTRLYDMSDVTIKANDQPVQPTDPTTPGTPATGDNQPVMLWFGSVLISGAAILLLAQKKKKVR</sequence>
<organism evidence="5 6">
    <name type="scientific">Brotocaccenecus cirricatena</name>
    <dbReference type="NCBI Taxonomy" id="3064195"/>
    <lineage>
        <taxon>Bacteria</taxon>
        <taxon>Bacillati</taxon>
        <taxon>Bacillota</taxon>
        <taxon>Clostridia</taxon>
        <taxon>Eubacteriales</taxon>
        <taxon>Oscillospiraceae</taxon>
        <taxon>Brotocaccenecus</taxon>
    </lineage>
</organism>
<dbReference type="InterPro" id="IPR022038">
    <property type="entry name" value="Ig-like_bact"/>
</dbReference>
<keyword evidence="6" id="KW-1185">Reference proteome</keyword>
<dbReference type="Gene3D" id="2.60.40.3630">
    <property type="match status" value="1"/>
</dbReference>
<keyword evidence="2" id="KW-0732">Signal</keyword>
<feature type="signal peptide" evidence="2">
    <location>
        <begin position="1"/>
        <end position="25"/>
    </location>
</feature>
<evidence type="ECO:0000256" key="1">
    <source>
        <dbReference type="SAM" id="Phobius"/>
    </source>
</evidence>
<evidence type="ECO:0000313" key="5">
    <source>
        <dbReference type="EMBL" id="MCC2128736.1"/>
    </source>
</evidence>
<dbReference type="NCBIfam" id="TIGR01167">
    <property type="entry name" value="LPXTG_anchor"/>
    <property type="match status" value="1"/>
</dbReference>
<dbReference type="Gene3D" id="1.50.10.20">
    <property type="match status" value="1"/>
</dbReference>
<feature type="chain" id="PRO_5042043601" evidence="2">
    <location>
        <begin position="26"/>
        <end position="1618"/>
    </location>
</feature>
<evidence type="ECO:0000256" key="2">
    <source>
        <dbReference type="SAM" id="SignalP"/>
    </source>
</evidence>
<keyword evidence="1" id="KW-1133">Transmembrane helix</keyword>
<dbReference type="Gene3D" id="2.160.20.110">
    <property type="match status" value="1"/>
</dbReference>
<evidence type="ECO:0000259" key="3">
    <source>
        <dbReference type="Pfam" id="PF07523"/>
    </source>
</evidence>
<evidence type="ECO:0000259" key="4">
    <source>
        <dbReference type="Pfam" id="PF14478"/>
    </source>
</evidence>
<feature type="transmembrane region" description="Helical" evidence="1">
    <location>
        <begin position="1593"/>
        <end position="1611"/>
    </location>
</feature>
<feature type="domain" description="Ig-like" evidence="3">
    <location>
        <begin position="1011"/>
        <end position="1075"/>
    </location>
</feature>
<name>A0AAE3DEL5_9FIRM</name>
<dbReference type="InterPro" id="IPR027954">
    <property type="entry name" value="Transcobalamin-like_C"/>
</dbReference>
<protein>
    <submittedName>
        <fullName evidence="5">Bacterial Ig-like domain-containing protein</fullName>
    </submittedName>
</protein>
<dbReference type="CDD" id="cd00688">
    <property type="entry name" value="ISOPREN_C2_like"/>
    <property type="match status" value="1"/>
</dbReference>
<dbReference type="Pfam" id="PF14478">
    <property type="entry name" value="DUF4430"/>
    <property type="match status" value="1"/>
</dbReference>
<dbReference type="SUPFAM" id="SSF48239">
    <property type="entry name" value="Terpenoid cyclases/Protein prenyltransferases"/>
    <property type="match status" value="1"/>
</dbReference>
<dbReference type="EMBL" id="JAJEPW010000008">
    <property type="protein sequence ID" value="MCC2128736.1"/>
    <property type="molecule type" value="Genomic_DNA"/>
</dbReference>
<feature type="domain" description="Transcobalamin-like C-terminal" evidence="4">
    <location>
        <begin position="1125"/>
        <end position="1199"/>
    </location>
</feature>
<dbReference type="InterPro" id="IPR008930">
    <property type="entry name" value="Terpenoid_cyclase/PrenylTrfase"/>
</dbReference>
<accession>A0AAE3DEL5</accession>
<dbReference type="Pfam" id="PF07523">
    <property type="entry name" value="Big_3"/>
    <property type="match status" value="1"/>
</dbReference>
<proteinExistence type="predicted"/>
<dbReference type="SUPFAM" id="SSF51126">
    <property type="entry name" value="Pectin lyase-like"/>
    <property type="match status" value="1"/>
</dbReference>
<reference evidence="5" key="1">
    <citation type="submission" date="2021-10" db="EMBL/GenBank/DDBJ databases">
        <title>Anaerobic single-cell dispensing facilitates the cultivation of human gut bacteria.</title>
        <authorList>
            <person name="Afrizal A."/>
        </authorList>
    </citation>
    <scope>NUCLEOTIDE SEQUENCE</scope>
    <source>
        <strain evidence="5">CLA-AA-H272</strain>
    </source>
</reference>
<keyword evidence="1" id="KW-0472">Membrane</keyword>
<comment type="caution">
    <text evidence="5">The sequence shown here is derived from an EMBL/GenBank/DDBJ whole genome shotgun (WGS) entry which is preliminary data.</text>
</comment>
<evidence type="ECO:0000313" key="6">
    <source>
        <dbReference type="Proteomes" id="UP001199319"/>
    </source>
</evidence>
<dbReference type="InterPro" id="IPR011050">
    <property type="entry name" value="Pectin_lyase_fold/virulence"/>
</dbReference>
<dbReference type="RefSeq" id="WP_349048819.1">
    <property type="nucleotide sequence ID" value="NZ_JBBNJF010000263.1"/>
</dbReference>